<dbReference type="InterPro" id="IPR050592">
    <property type="entry name" value="GDSL_lipolytic_enzyme"/>
</dbReference>
<dbReference type="AlphaFoldDB" id="A0AA38UAU8"/>
<dbReference type="Pfam" id="PF00657">
    <property type="entry name" value="Lipase_GDSL"/>
    <property type="match status" value="1"/>
</dbReference>
<dbReference type="CDD" id="cd01837">
    <property type="entry name" value="SGNH_plant_lipase_like"/>
    <property type="match status" value="1"/>
</dbReference>
<protein>
    <recommendedName>
        <fullName evidence="5">GDSL esterase/lipase</fullName>
    </recommendedName>
</protein>
<evidence type="ECO:0000313" key="3">
    <source>
        <dbReference type="EMBL" id="KAJ9566592.1"/>
    </source>
</evidence>
<reference evidence="3" key="1">
    <citation type="submission" date="2023-03" db="EMBL/GenBank/DDBJ databases">
        <title>Chromosome-scale reference genome and RAD-based genetic map of yellow starthistle (Centaurea solstitialis) reveal putative structural variation and QTLs associated with invader traits.</title>
        <authorList>
            <person name="Reatini B."/>
            <person name="Cang F.A."/>
            <person name="Jiang Q."/>
            <person name="Mckibben M.T.W."/>
            <person name="Barker M.S."/>
            <person name="Rieseberg L.H."/>
            <person name="Dlugosch K.M."/>
        </authorList>
    </citation>
    <scope>NUCLEOTIDE SEQUENCE</scope>
    <source>
        <strain evidence="3">CAN-66</strain>
        <tissue evidence="3">Leaf</tissue>
    </source>
</reference>
<evidence type="ECO:0000256" key="1">
    <source>
        <dbReference type="ARBA" id="ARBA00008668"/>
    </source>
</evidence>
<dbReference type="GO" id="GO:0016788">
    <property type="term" value="F:hydrolase activity, acting on ester bonds"/>
    <property type="evidence" value="ECO:0007669"/>
    <property type="project" value="InterPro"/>
</dbReference>
<dbReference type="Gene3D" id="3.40.50.1110">
    <property type="entry name" value="SGNH hydrolase"/>
    <property type="match status" value="1"/>
</dbReference>
<evidence type="ECO:0008006" key="5">
    <source>
        <dbReference type="Google" id="ProtNLM"/>
    </source>
</evidence>
<sequence length="367" mass="41103">MDSSLVLHFLIFLILTCNCYVHSQSPVGNEPKPSAMFVFGDSTADPGNNNFIRTPMRSNFPPYGRDFINHIPTGRFTNGRLVSDFIASYAGVKDIVPAYLDPTLRIEDLMTGVSFASAGSGFDPLTAKLSSAISLEQQVEYFKEYKSKMGMFIGNEKTTDIIKNAVFMLSAGTNDFIVNYFGMGQPVTQVMYPNVTSYHMLLLQNLEQFIKELMSEGARRIAMVGLPPIGCLPEVITLNKDAATNGRKCVDTMSSVAIEYNKILENRLNTMQSTFETKFYYADIYKPIRDLIEFGKSKLGFQEVNEGCCGSGYIEAAILCNMNSVVCDDASKYVFWDSVHPTEKAYYYVFTTLRPVVDIVLNDYKKH</sequence>
<keyword evidence="4" id="KW-1185">Reference proteome</keyword>
<dbReference type="EMBL" id="JARYMX010000001">
    <property type="protein sequence ID" value="KAJ9566592.1"/>
    <property type="molecule type" value="Genomic_DNA"/>
</dbReference>
<dbReference type="InterPro" id="IPR036514">
    <property type="entry name" value="SGNH_hydro_sf"/>
</dbReference>
<feature type="signal peptide" evidence="2">
    <location>
        <begin position="1"/>
        <end position="23"/>
    </location>
</feature>
<dbReference type="InterPro" id="IPR035669">
    <property type="entry name" value="SGNH_plant_lipase-like"/>
</dbReference>
<dbReference type="Proteomes" id="UP001172457">
    <property type="component" value="Chromosome 1"/>
</dbReference>
<comment type="caution">
    <text evidence="3">The sequence shown here is derived from an EMBL/GenBank/DDBJ whole genome shotgun (WGS) entry which is preliminary data.</text>
</comment>
<organism evidence="3 4">
    <name type="scientific">Centaurea solstitialis</name>
    <name type="common">yellow star-thistle</name>
    <dbReference type="NCBI Taxonomy" id="347529"/>
    <lineage>
        <taxon>Eukaryota</taxon>
        <taxon>Viridiplantae</taxon>
        <taxon>Streptophyta</taxon>
        <taxon>Embryophyta</taxon>
        <taxon>Tracheophyta</taxon>
        <taxon>Spermatophyta</taxon>
        <taxon>Magnoliopsida</taxon>
        <taxon>eudicotyledons</taxon>
        <taxon>Gunneridae</taxon>
        <taxon>Pentapetalae</taxon>
        <taxon>asterids</taxon>
        <taxon>campanulids</taxon>
        <taxon>Asterales</taxon>
        <taxon>Asteraceae</taxon>
        <taxon>Carduoideae</taxon>
        <taxon>Cardueae</taxon>
        <taxon>Centaureinae</taxon>
        <taxon>Centaurea</taxon>
    </lineage>
</organism>
<keyword evidence="2" id="KW-0732">Signal</keyword>
<dbReference type="InterPro" id="IPR001087">
    <property type="entry name" value="GDSL"/>
</dbReference>
<feature type="chain" id="PRO_5041216041" description="GDSL esterase/lipase" evidence="2">
    <location>
        <begin position="24"/>
        <end position="367"/>
    </location>
</feature>
<gene>
    <name evidence="3" type="ORF">OSB04_002558</name>
</gene>
<evidence type="ECO:0000313" key="4">
    <source>
        <dbReference type="Proteomes" id="UP001172457"/>
    </source>
</evidence>
<dbReference type="SUPFAM" id="SSF52266">
    <property type="entry name" value="SGNH hydrolase"/>
    <property type="match status" value="1"/>
</dbReference>
<dbReference type="PANTHER" id="PTHR45642">
    <property type="entry name" value="GDSL ESTERASE/LIPASE EXL3"/>
    <property type="match status" value="1"/>
</dbReference>
<accession>A0AA38UAU8</accession>
<proteinExistence type="inferred from homology"/>
<evidence type="ECO:0000256" key="2">
    <source>
        <dbReference type="SAM" id="SignalP"/>
    </source>
</evidence>
<comment type="similarity">
    <text evidence="1">Belongs to the 'GDSL' lipolytic enzyme family.</text>
</comment>
<name>A0AA38UAU8_9ASTR</name>
<dbReference type="PANTHER" id="PTHR45642:SF107">
    <property type="entry name" value="SGNH HYDROLASE-TYPE ESTERASE SUPERFAMILY PROTEIN-RELATED"/>
    <property type="match status" value="1"/>
</dbReference>